<reference evidence="1" key="1">
    <citation type="journal article" date="2020" name="mSystems">
        <title>Genome- and Community-Level Interaction Insights into Carbon Utilization and Element Cycling Functions of Hydrothermarchaeota in Hydrothermal Sediment.</title>
        <authorList>
            <person name="Zhou Z."/>
            <person name="Liu Y."/>
            <person name="Xu W."/>
            <person name="Pan J."/>
            <person name="Luo Z.H."/>
            <person name="Li M."/>
        </authorList>
    </citation>
    <scope>NUCLEOTIDE SEQUENCE [LARGE SCALE GENOMIC DNA]</scope>
    <source>
        <strain evidence="1">SpSt-876</strain>
    </source>
</reference>
<protein>
    <submittedName>
        <fullName evidence="1">DUF4249 family protein</fullName>
    </submittedName>
</protein>
<proteinExistence type="predicted"/>
<sequence>MDLKILLVLLFLFISCHNSNPNQKHQSQLVVFCVLSPNLLTQTVIVDKTYGIGDTITDTTGLSGATVLIWDNTLFDTVRFIESDTPGFYHDNIDTKWVKPLATYHLLVVYDKDTVRATTTVPDTFHFLRPVDGETLYTNSLPIFLWTKSTGSKSYFFCPFKASRLDTGFILPLITSDTFLDMNLYKEAYFDSTGFYQIKNFALDENRYRYEVGPPKIDTLGDGIGHFGSQTFTMVRVYIINRHHPIN</sequence>
<evidence type="ECO:0000313" key="1">
    <source>
        <dbReference type="EMBL" id="HHS52893.1"/>
    </source>
</evidence>
<gene>
    <name evidence="1" type="ORF">ENW73_08585</name>
</gene>
<dbReference type="Pfam" id="PF14054">
    <property type="entry name" value="DUF4249"/>
    <property type="match status" value="1"/>
</dbReference>
<dbReference type="InterPro" id="IPR025345">
    <property type="entry name" value="DUF4249"/>
</dbReference>
<comment type="caution">
    <text evidence="1">The sequence shown here is derived from an EMBL/GenBank/DDBJ whole genome shotgun (WGS) entry which is preliminary data.</text>
</comment>
<dbReference type="EMBL" id="DTLI01000205">
    <property type="protein sequence ID" value="HHS52893.1"/>
    <property type="molecule type" value="Genomic_DNA"/>
</dbReference>
<accession>A0A7C6AAI2</accession>
<dbReference type="PROSITE" id="PS51257">
    <property type="entry name" value="PROKAR_LIPOPROTEIN"/>
    <property type="match status" value="1"/>
</dbReference>
<dbReference type="AlphaFoldDB" id="A0A7C6AAI2"/>
<organism evidence="1">
    <name type="scientific">candidate division WOR-3 bacterium</name>
    <dbReference type="NCBI Taxonomy" id="2052148"/>
    <lineage>
        <taxon>Bacteria</taxon>
        <taxon>Bacteria division WOR-3</taxon>
    </lineage>
</organism>
<name>A0A7C6AAI2_UNCW3</name>